<dbReference type="Gene3D" id="3.80.30.20">
    <property type="entry name" value="tm_1862 like domain"/>
    <property type="match status" value="1"/>
</dbReference>
<dbReference type="SMART" id="SM00729">
    <property type="entry name" value="Elp3"/>
    <property type="match status" value="1"/>
</dbReference>
<dbReference type="GO" id="GO:0051536">
    <property type="term" value="F:iron-sulfur cluster binding"/>
    <property type="evidence" value="ECO:0007669"/>
    <property type="project" value="InterPro"/>
</dbReference>
<dbReference type="Pfam" id="PF04055">
    <property type="entry name" value="Radical_SAM"/>
    <property type="match status" value="1"/>
</dbReference>
<proteinExistence type="predicted"/>
<dbReference type="GO" id="GO:0003824">
    <property type="term" value="F:catalytic activity"/>
    <property type="evidence" value="ECO:0007669"/>
    <property type="project" value="InterPro"/>
</dbReference>
<gene>
    <name evidence="2" type="ORF">PATL70BA_0177</name>
</gene>
<keyword evidence="3" id="KW-1185">Reference proteome</keyword>
<dbReference type="OrthoDB" id="9806827at2"/>
<evidence type="ECO:0000259" key="1">
    <source>
        <dbReference type="PROSITE" id="PS51918"/>
    </source>
</evidence>
<dbReference type="CDD" id="cd01335">
    <property type="entry name" value="Radical_SAM"/>
    <property type="match status" value="1"/>
</dbReference>
<reference evidence="2 3" key="1">
    <citation type="submission" date="2018-09" db="EMBL/GenBank/DDBJ databases">
        <authorList>
            <person name="Postec A."/>
        </authorList>
    </citation>
    <scope>NUCLEOTIDE SEQUENCE [LARGE SCALE GENOMIC DNA]</scope>
    <source>
        <strain evidence="2">70B-A</strain>
    </source>
</reference>
<dbReference type="KEGG" id="cbar:PATL70BA_0177"/>
<sequence>MDKLFLEDRILLQVEKPARYIGNEVNAIYKNKDEINIRFALCFPDVYDIGMSHLGLSILYNLLNQREDLWCERVFSPWVDLDHIMEEENLPLFALESQEPIKTFDFIGITIQYEMCYTNILRVLDLAQIPLLSKDRTEDHPLVCAGGPCVYNPEPISDFIDFFYIGEGEVQLDALMDAYKHHRENGGTKKAFLELAATFEGIYVPAFYDVTYNEDGTIESFLPKHPMAKPQVKKVIMMDMTGSRYPMKPIVPYIQTVHDRVVLELFRGCARGCRFCQAGIIYRPVREKDLEALKEQAIEIVKNTGHDEISLISLSSSDYSHLNDLASHLIEAPELAHVNLSLPSLRIDDFSIELMSKVQDVRKSSLTFAPEAGSQRMRDVINKNISEEDILKGAYEAFMGGWNRVKMYFMLGLPTETEEDVLAIAKLGQDIVNQWFTMPGDMRKQRLQVVLSTSFFIPKPFTPFQWMGQASSDAFLEKSKLINRNINKKNIKYNSHDADTSRIEGVLARGDRKLNEVILKVYQKGARYDAWSEHFDVALWNEAFADLGMDSAFYNERTRELEEILPWDFIDIGVNKSFLHDEFLRAKKGETTVNCMEGCTNCGAMCFEGGICYARKA</sequence>
<protein>
    <submittedName>
        <fullName evidence="2">B12-binding domain-containing radical SAM protein</fullName>
    </submittedName>
</protein>
<dbReference type="PANTHER" id="PTHR42731">
    <property type="entry name" value="SLL1084 PROTEIN"/>
    <property type="match status" value="1"/>
</dbReference>
<organism evidence="2 3">
    <name type="scientific">Petrocella atlantisensis</name>
    <dbReference type="NCBI Taxonomy" id="2173034"/>
    <lineage>
        <taxon>Bacteria</taxon>
        <taxon>Bacillati</taxon>
        <taxon>Bacillota</taxon>
        <taxon>Clostridia</taxon>
        <taxon>Lachnospirales</taxon>
        <taxon>Vallitaleaceae</taxon>
        <taxon>Petrocella</taxon>
    </lineage>
</organism>
<dbReference type="InterPro" id="IPR023404">
    <property type="entry name" value="rSAM_horseshoe"/>
</dbReference>
<dbReference type="SFLD" id="SFLDG01082">
    <property type="entry name" value="B12-binding_domain_containing"/>
    <property type="match status" value="1"/>
</dbReference>
<dbReference type="SUPFAM" id="SSF102114">
    <property type="entry name" value="Radical SAM enzymes"/>
    <property type="match status" value="1"/>
</dbReference>
<dbReference type="Pfam" id="PF19864">
    <property type="entry name" value="Radical_SAM_N2"/>
    <property type="match status" value="1"/>
</dbReference>
<dbReference type="InterPro" id="IPR045784">
    <property type="entry name" value="Radical_SAM_N2"/>
</dbReference>
<dbReference type="EMBL" id="LR130778">
    <property type="protein sequence ID" value="VDN46019.1"/>
    <property type="molecule type" value="Genomic_DNA"/>
</dbReference>
<dbReference type="InterPro" id="IPR006638">
    <property type="entry name" value="Elp3/MiaA/NifB-like_rSAM"/>
</dbReference>
<dbReference type="RefSeq" id="WP_125135594.1">
    <property type="nucleotide sequence ID" value="NZ_LR130778.1"/>
</dbReference>
<dbReference type="InterPro" id="IPR007197">
    <property type="entry name" value="rSAM"/>
</dbReference>
<dbReference type="InterPro" id="IPR023862">
    <property type="entry name" value="CHP03960_rSAM"/>
</dbReference>
<evidence type="ECO:0000313" key="2">
    <source>
        <dbReference type="EMBL" id="VDN46019.1"/>
    </source>
</evidence>
<dbReference type="SFLD" id="SFLDS00029">
    <property type="entry name" value="Radical_SAM"/>
    <property type="match status" value="1"/>
</dbReference>
<dbReference type="PROSITE" id="PS51918">
    <property type="entry name" value="RADICAL_SAM"/>
    <property type="match status" value="1"/>
</dbReference>
<dbReference type="Proteomes" id="UP000279029">
    <property type="component" value="Chromosome"/>
</dbReference>
<accession>A0A3P7RZ86</accession>
<feature type="domain" description="Radical SAM core" evidence="1">
    <location>
        <begin position="255"/>
        <end position="497"/>
    </location>
</feature>
<evidence type="ECO:0000313" key="3">
    <source>
        <dbReference type="Proteomes" id="UP000279029"/>
    </source>
</evidence>
<dbReference type="NCBIfam" id="TIGR03960">
    <property type="entry name" value="rSAM_fuse_unch"/>
    <property type="match status" value="1"/>
</dbReference>
<dbReference type="AlphaFoldDB" id="A0A3P7RZ86"/>
<dbReference type="PANTHER" id="PTHR42731:SF1">
    <property type="entry name" value="RADICAL SAM DOMAIN PROTEIN"/>
    <property type="match status" value="1"/>
</dbReference>
<name>A0A3P7RZ86_9FIRM</name>
<dbReference type="InterPro" id="IPR058240">
    <property type="entry name" value="rSAM_sf"/>
</dbReference>